<proteinExistence type="predicted"/>
<comment type="caution">
    <text evidence="2">The sequence shown here is derived from an EMBL/GenBank/DDBJ whole genome shotgun (WGS) entry which is preliminary data.</text>
</comment>
<evidence type="ECO:0000256" key="1">
    <source>
        <dbReference type="SAM" id="MobiDB-lite"/>
    </source>
</evidence>
<reference evidence="2 3" key="1">
    <citation type="journal article" date="2019" name="G3 (Bethesda)">
        <title>Sequencing of a Wild Apple (Malus baccata) Genome Unravels the Differences Between Cultivated and Wild Apple Species Regarding Disease Resistance and Cold Tolerance.</title>
        <authorList>
            <person name="Chen X."/>
        </authorList>
    </citation>
    <scope>NUCLEOTIDE SEQUENCE [LARGE SCALE GENOMIC DNA]</scope>
    <source>
        <strain evidence="3">cv. Shandingzi</strain>
        <tissue evidence="2">Leaves</tissue>
    </source>
</reference>
<dbReference type="Proteomes" id="UP000315295">
    <property type="component" value="Unassembled WGS sequence"/>
</dbReference>
<dbReference type="AlphaFoldDB" id="A0A540LLK1"/>
<organism evidence="2 3">
    <name type="scientific">Malus baccata</name>
    <name type="common">Siberian crab apple</name>
    <name type="synonym">Pyrus baccata</name>
    <dbReference type="NCBI Taxonomy" id="106549"/>
    <lineage>
        <taxon>Eukaryota</taxon>
        <taxon>Viridiplantae</taxon>
        <taxon>Streptophyta</taxon>
        <taxon>Embryophyta</taxon>
        <taxon>Tracheophyta</taxon>
        <taxon>Spermatophyta</taxon>
        <taxon>Magnoliopsida</taxon>
        <taxon>eudicotyledons</taxon>
        <taxon>Gunneridae</taxon>
        <taxon>Pentapetalae</taxon>
        <taxon>rosids</taxon>
        <taxon>fabids</taxon>
        <taxon>Rosales</taxon>
        <taxon>Rosaceae</taxon>
        <taxon>Amygdaloideae</taxon>
        <taxon>Maleae</taxon>
        <taxon>Malus</taxon>
    </lineage>
</organism>
<name>A0A540LLK1_MALBA</name>
<gene>
    <name evidence="2" type="ORF">C1H46_027103</name>
</gene>
<keyword evidence="3" id="KW-1185">Reference proteome</keyword>
<sequence>MRQVKSVQWAKNRGGGGVLVSQSLQGGRHPPPPTGPNPCTHFPGRSSGICT</sequence>
<accession>A0A540LLK1</accession>
<dbReference type="EMBL" id="VIEB01000538">
    <property type="protein sequence ID" value="TQD87367.1"/>
    <property type="molecule type" value="Genomic_DNA"/>
</dbReference>
<feature type="region of interest" description="Disordered" evidence="1">
    <location>
        <begin position="1"/>
        <end position="51"/>
    </location>
</feature>
<protein>
    <submittedName>
        <fullName evidence="2">Uncharacterized protein</fullName>
    </submittedName>
</protein>
<evidence type="ECO:0000313" key="3">
    <source>
        <dbReference type="Proteomes" id="UP000315295"/>
    </source>
</evidence>
<evidence type="ECO:0000313" key="2">
    <source>
        <dbReference type="EMBL" id="TQD87367.1"/>
    </source>
</evidence>